<feature type="compositionally biased region" description="Basic residues" evidence="2">
    <location>
        <begin position="319"/>
        <end position="328"/>
    </location>
</feature>
<keyword evidence="1" id="KW-0175">Coiled coil</keyword>
<sequence>MTTRAERMQQRMRGAGHGQIEDVSFQLDFSDEPTSEIEPQSSPEQPPPRTTPTPNTSAKRRKLDTTRILLPPPVGANQAAQQSPGKPDVYELPEGSSTESAKPAPAETGTSPTGPLEEDGPNSVESLPPPRPAAPPPPVSPIVGRVASDHDEVEESPADAPGSGRRRRRTAPNSSALALSAKLQQALSPEENETVTVPISSPLERKARRTTTSTRRSTLSSRGSRSSGIPANDDTNALSPDDAEKAAGRTLSPELSYHGGSQLEESTAQCDELQPEPESVVKPGTGLESIVEEDQNQQQDHDESLAEEVHASEAAQRLGQKRPRRSPRRSPAEPDSTVADEEEEEAPVPKRRRKQVQASPAKQKQGRPKAAAKPKSSPPKAAPKRRKKKDSDATGGDETVAIPVQRFTKRPNIAEGDDDDADVLNMDIPFVGIGGVNTIDVLTETCNEVFEQALNTIKEGISKTQDKSMRREFQIKLRALQAYQEELKNRLLQHTILVDTFHSLSKRVRSVQKERIALRDEIMRIRAERNQVALRKDAVRIKHDKVKEEALNQLSLSSQMHDIELAVERGRAAPELAPAEKRTAELANLEILISRIADQACTRGDTGGALKQIKDFNAFLERAAVALEGR</sequence>
<feature type="compositionally biased region" description="Low complexity" evidence="2">
    <location>
        <begin position="210"/>
        <end position="227"/>
    </location>
</feature>
<proteinExistence type="predicted"/>
<evidence type="ECO:0000259" key="3">
    <source>
        <dbReference type="Pfam" id="PF20994"/>
    </source>
</evidence>
<evidence type="ECO:0000313" key="4">
    <source>
        <dbReference type="EMBL" id="KAF6832454.1"/>
    </source>
</evidence>
<feature type="coiled-coil region" evidence="1">
    <location>
        <begin position="470"/>
        <end position="528"/>
    </location>
</feature>
<keyword evidence="5" id="KW-1185">Reference proteome</keyword>
<gene>
    <name evidence="4" type="ORF">CPLU01_06137</name>
</gene>
<feature type="compositionally biased region" description="Pro residues" evidence="2">
    <location>
        <begin position="127"/>
        <end position="140"/>
    </location>
</feature>
<feature type="compositionally biased region" description="Low complexity" evidence="2">
    <location>
        <begin position="174"/>
        <end position="188"/>
    </location>
</feature>
<dbReference type="AlphaFoldDB" id="A0A8H6KJ47"/>
<feature type="compositionally biased region" description="Basic and acidic residues" evidence="2">
    <location>
        <begin position="299"/>
        <end position="311"/>
    </location>
</feature>
<organism evidence="4 5">
    <name type="scientific">Colletotrichum plurivorum</name>
    <dbReference type="NCBI Taxonomy" id="2175906"/>
    <lineage>
        <taxon>Eukaryota</taxon>
        <taxon>Fungi</taxon>
        <taxon>Dikarya</taxon>
        <taxon>Ascomycota</taxon>
        <taxon>Pezizomycotina</taxon>
        <taxon>Sordariomycetes</taxon>
        <taxon>Hypocreomycetidae</taxon>
        <taxon>Glomerellales</taxon>
        <taxon>Glomerellaceae</taxon>
        <taxon>Colletotrichum</taxon>
        <taxon>Colletotrichum orchidearum species complex</taxon>
    </lineage>
</organism>
<dbReference type="InterPro" id="IPR048743">
    <property type="entry name" value="AME1"/>
</dbReference>
<dbReference type="EMBL" id="WIGO01000069">
    <property type="protein sequence ID" value="KAF6832454.1"/>
    <property type="molecule type" value="Genomic_DNA"/>
</dbReference>
<dbReference type="Proteomes" id="UP000654918">
    <property type="component" value="Unassembled WGS sequence"/>
</dbReference>
<feature type="region of interest" description="Disordered" evidence="2">
    <location>
        <begin position="1"/>
        <end position="421"/>
    </location>
</feature>
<evidence type="ECO:0000313" key="5">
    <source>
        <dbReference type="Proteomes" id="UP000654918"/>
    </source>
</evidence>
<evidence type="ECO:0000256" key="1">
    <source>
        <dbReference type="SAM" id="Coils"/>
    </source>
</evidence>
<name>A0A8H6KJ47_9PEZI</name>
<accession>A0A8H6KJ47</accession>
<feature type="domain" description="Inner kinetochore subunit AME1" evidence="3">
    <location>
        <begin position="432"/>
        <end position="622"/>
    </location>
</feature>
<evidence type="ECO:0000256" key="2">
    <source>
        <dbReference type="SAM" id="MobiDB-lite"/>
    </source>
</evidence>
<protein>
    <submittedName>
        <fullName evidence="4">AT hook domain-containing protein</fullName>
    </submittedName>
</protein>
<reference evidence="4" key="1">
    <citation type="journal article" date="2020" name="Phytopathology">
        <title>Genome Sequence Resources of Colletotrichum truncatum, C. plurivorum, C. musicola, and C. sojae: Four Species Pathogenic to Soybean (Glycine max).</title>
        <authorList>
            <person name="Rogerio F."/>
            <person name="Boufleur T.R."/>
            <person name="Ciampi-Guillardi M."/>
            <person name="Sukno S.A."/>
            <person name="Thon M.R."/>
            <person name="Massola Junior N.S."/>
            <person name="Baroncelli R."/>
        </authorList>
    </citation>
    <scope>NUCLEOTIDE SEQUENCE</scope>
    <source>
        <strain evidence="4">LFN00145</strain>
    </source>
</reference>
<comment type="caution">
    <text evidence="4">The sequence shown here is derived from an EMBL/GenBank/DDBJ whole genome shotgun (WGS) entry which is preliminary data.</text>
</comment>
<dbReference type="Pfam" id="PF20994">
    <property type="entry name" value="CENPU"/>
    <property type="match status" value="1"/>
</dbReference>